<dbReference type="Pfam" id="PF08241">
    <property type="entry name" value="Methyltransf_11"/>
    <property type="match status" value="1"/>
</dbReference>
<evidence type="ECO:0000313" key="6">
    <source>
        <dbReference type="Proteomes" id="UP000249890"/>
    </source>
</evidence>
<evidence type="ECO:0000313" key="5">
    <source>
        <dbReference type="EMBL" id="ASA21967.1"/>
    </source>
</evidence>
<dbReference type="SUPFAM" id="SSF53335">
    <property type="entry name" value="S-adenosyl-L-methionine-dependent methyltransferases"/>
    <property type="match status" value="1"/>
</dbReference>
<evidence type="ECO:0000256" key="1">
    <source>
        <dbReference type="ARBA" id="ARBA00022603"/>
    </source>
</evidence>
<dbReference type="Proteomes" id="UP000249890">
    <property type="component" value="Chromosome"/>
</dbReference>
<dbReference type="EMBL" id="CP021780">
    <property type="protein sequence ID" value="ASA21967.1"/>
    <property type="molecule type" value="Genomic_DNA"/>
</dbReference>
<dbReference type="GO" id="GO:0008757">
    <property type="term" value="F:S-adenosylmethionine-dependent methyltransferase activity"/>
    <property type="evidence" value="ECO:0007669"/>
    <property type="project" value="InterPro"/>
</dbReference>
<feature type="domain" description="Methyltransferase type 11" evidence="4">
    <location>
        <begin position="72"/>
        <end position="164"/>
    </location>
</feature>
<sequence>MNLGGMCVQQELAIANKVAWETKAYQAWVQRYGTPDELAVELQREHKHHLRYWLKYIGDLSGKRIINLLGSHGRKAISLALLGADVTVVDISEENRLYAMQTASAAGVKLNYICSDVLNIPNEEILGEFDIVLMEFGVMHYFTDLSSIFSVVHRRLGKNGRFILTDFHPFARAWMNTYNLKQPTGNYFDDSIKEEEVAFAKLLPEEERSGLGKTLVRSWTIGEILTAIGTMGLYIRTFEEIPSQTDPRFPEFYTLIADKIDTELTSLHP</sequence>
<dbReference type="AlphaFoldDB" id="A0A2Z2K9A4"/>
<keyword evidence="1" id="KW-0489">Methyltransferase</keyword>
<proteinExistence type="predicted"/>
<accession>A0A2Z2K9A4</accession>
<protein>
    <recommendedName>
        <fullName evidence="4">Methyltransferase type 11 domain-containing protein</fullName>
    </recommendedName>
</protein>
<evidence type="ECO:0000256" key="3">
    <source>
        <dbReference type="ARBA" id="ARBA00022691"/>
    </source>
</evidence>
<dbReference type="InterPro" id="IPR029063">
    <property type="entry name" value="SAM-dependent_MTases_sf"/>
</dbReference>
<gene>
    <name evidence="5" type="ORF">B9T62_14985</name>
</gene>
<keyword evidence="6" id="KW-1185">Reference proteome</keyword>
<dbReference type="GO" id="GO:0032259">
    <property type="term" value="P:methylation"/>
    <property type="evidence" value="ECO:0007669"/>
    <property type="project" value="UniProtKB-KW"/>
</dbReference>
<dbReference type="Gene3D" id="3.40.50.150">
    <property type="entry name" value="Vaccinia Virus protein VP39"/>
    <property type="match status" value="1"/>
</dbReference>
<reference evidence="5 6" key="1">
    <citation type="submission" date="2017-06" db="EMBL/GenBank/DDBJ databases">
        <title>Complete genome sequence of Paenibacillus donghaensis KCTC 13049T isolated from East Sea sediment, South Korea.</title>
        <authorList>
            <person name="Jung B.K."/>
            <person name="Hong S.-J."/>
            <person name="Shin J.-H."/>
        </authorList>
    </citation>
    <scope>NUCLEOTIDE SEQUENCE [LARGE SCALE GENOMIC DNA]</scope>
    <source>
        <strain evidence="5 6">KCTC 13049</strain>
    </source>
</reference>
<evidence type="ECO:0000259" key="4">
    <source>
        <dbReference type="Pfam" id="PF08241"/>
    </source>
</evidence>
<dbReference type="KEGG" id="pdh:B9T62_14985"/>
<keyword evidence="3" id="KW-0949">S-adenosyl-L-methionine</keyword>
<dbReference type="CDD" id="cd02440">
    <property type="entry name" value="AdoMet_MTases"/>
    <property type="match status" value="1"/>
</dbReference>
<dbReference type="InterPro" id="IPR013216">
    <property type="entry name" value="Methyltransf_11"/>
</dbReference>
<keyword evidence="2" id="KW-0808">Transferase</keyword>
<name>A0A2Z2K9A4_9BACL</name>
<dbReference type="PANTHER" id="PTHR43464:SF19">
    <property type="entry name" value="UBIQUINONE BIOSYNTHESIS O-METHYLTRANSFERASE, MITOCHONDRIAL"/>
    <property type="match status" value="1"/>
</dbReference>
<organism evidence="5 6">
    <name type="scientific">Paenibacillus donghaensis</name>
    <dbReference type="NCBI Taxonomy" id="414771"/>
    <lineage>
        <taxon>Bacteria</taxon>
        <taxon>Bacillati</taxon>
        <taxon>Bacillota</taxon>
        <taxon>Bacilli</taxon>
        <taxon>Bacillales</taxon>
        <taxon>Paenibacillaceae</taxon>
        <taxon>Paenibacillus</taxon>
    </lineage>
</organism>
<dbReference type="PANTHER" id="PTHR43464">
    <property type="entry name" value="METHYLTRANSFERASE"/>
    <property type="match status" value="1"/>
</dbReference>
<evidence type="ECO:0000256" key="2">
    <source>
        <dbReference type="ARBA" id="ARBA00022679"/>
    </source>
</evidence>